<sequence>MFTYHEGDGRKGSNEVTSLLLTFINHNNEPLDNLVLISDSSCGQNKNQTMVNILFTLVHCFHVFKTVTYLFPVRGHSYLPNDQDFSLIDKKKRHIESVKLPEEWDSIIQEARKNRLHLVS</sequence>
<dbReference type="PANTHER" id="PTHR34415:SF1">
    <property type="entry name" value="INTEGRASE CATALYTIC DOMAIN-CONTAINING PROTEIN"/>
    <property type="match status" value="1"/>
</dbReference>
<gene>
    <name evidence="2" type="ORF">PR048_005051</name>
</gene>
<name>A0ABQ9I745_9NEOP</name>
<accession>A0ABQ9I745</accession>
<protein>
    <recommendedName>
        <fullName evidence="1">DUF7869 domain-containing protein</fullName>
    </recommendedName>
</protein>
<proteinExistence type="predicted"/>
<dbReference type="Proteomes" id="UP001159363">
    <property type="component" value="Chromosome 2"/>
</dbReference>
<evidence type="ECO:0000259" key="1">
    <source>
        <dbReference type="Pfam" id="PF25273"/>
    </source>
</evidence>
<dbReference type="PANTHER" id="PTHR34415">
    <property type="entry name" value="INTEGRASE CATALYTIC DOMAIN-CONTAINING PROTEIN"/>
    <property type="match status" value="1"/>
</dbReference>
<organism evidence="2 3">
    <name type="scientific">Dryococelus australis</name>
    <dbReference type="NCBI Taxonomy" id="614101"/>
    <lineage>
        <taxon>Eukaryota</taxon>
        <taxon>Metazoa</taxon>
        <taxon>Ecdysozoa</taxon>
        <taxon>Arthropoda</taxon>
        <taxon>Hexapoda</taxon>
        <taxon>Insecta</taxon>
        <taxon>Pterygota</taxon>
        <taxon>Neoptera</taxon>
        <taxon>Polyneoptera</taxon>
        <taxon>Phasmatodea</taxon>
        <taxon>Verophasmatodea</taxon>
        <taxon>Anareolatae</taxon>
        <taxon>Phasmatidae</taxon>
        <taxon>Eurycanthinae</taxon>
        <taxon>Dryococelus</taxon>
    </lineage>
</organism>
<dbReference type="InterPro" id="IPR057191">
    <property type="entry name" value="DUF7869"/>
</dbReference>
<dbReference type="Pfam" id="PF25273">
    <property type="entry name" value="DUF7869"/>
    <property type="match status" value="1"/>
</dbReference>
<evidence type="ECO:0000313" key="2">
    <source>
        <dbReference type="EMBL" id="KAJ8892471.1"/>
    </source>
</evidence>
<dbReference type="EMBL" id="JARBHB010000002">
    <property type="protein sequence ID" value="KAJ8892471.1"/>
    <property type="molecule type" value="Genomic_DNA"/>
</dbReference>
<reference evidence="2 3" key="1">
    <citation type="submission" date="2023-02" db="EMBL/GenBank/DDBJ databases">
        <title>LHISI_Scaffold_Assembly.</title>
        <authorList>
            <person name="Stuart O.P."/>
            <person name="Cleave R."/>
            <person name="Magrath M.J.L."/>
            <person name="Mikheyev A.S."/>
        </authorList>
    </citation>
    <scope>NUCLEOTIDE SEQUENCE [LARGE SCALE GENOMIC DNA]</scope>
    <source>
        <strain evidence="2">Daus_M_001</strain>
        <tissue evidence="2">Leg muscle</tissue>
    </source>
</reference>
<comment type="caution">
    <text evidence="2">The sequence shown here is derived from an EMBL/GenBank/DDBJ whole genome shotgun (WGS) entry which is preliminary data.</text>
</comment>
<evidence type="ECO:0000313" key="3">
    <source>
        <dbReference type="Proteomes" id="UP001159363"/>
    </source>
</evidence>
<keyword evidence="3" id="KW-1185">Reference proteome</keyword>
<feature type="domain" description="DUF7869" evidence="1">
    <location>
        <begin position="11"/>
        <end position="101"/>
    </location>
</feature>